<evidence type="ECO:0000256" key="3">
    <source>
        <dbReference type="ARBA" id="ARBA00022691"/>
    </source>
</evidence>
<evidence type="ECO:0000256" key="6">
    <source>
        <dbReference type="ARBA" id="ARBA00022833"/>
    </source>
</evidence>
<evidence type="ECO:0000256" key="2">
    <source>
        <dbReference type="ARBA" id="ARBA00022679"/>
    </source>
</evidence>
<dbReference type="PROSITE" id="PS50865">
    <property type="entry name" value="ZF_MYND_2"/>
    <property type="match status" value="1"/>
</dbReference>
<keyword evidence="4" id="KW-0479">Metal-binding</keyword>
<evidence type="ECO:0000256" key="7">
    <source>
        <dbReference type="PROSITE-ProRule" id="PRU00134"/>
    </source>
</evidence>
<reference evidence="10 11" key="1">
    <citation type="journal article" date="2024" name="bioRxiv">
        <title>A reference genome for Trichogramma kaykai: A tiny desert-dwelling parasitoid wasp with competing sex-ratio distorters.</title>
        <authorList>
            <person name="Culotta J."/>
            <person name="Lindsey A.R."/>
        </authorList>
    </citation>
    <scope>NUCLEOTIDE SEQUENCE [LARGE SCALE GENOMIC DNA]</scope>
    <source>
        <strain evidence="10 11">KSX58</strain>
    </source>
</reference>
<evidence type="ECO:0000313" key="10">
    <source>
        <dbReference type="EMBL" id="KAL3396433.1"/>
    </source>
</evidence>
<keyword evidence="3" id="KW-0949">S-adenosyl-L-methionine</keyword>
<proteinExistence type="predicted"/>
<dbReference type="SUPFAM" id="SSF144232">
    <property type="entry name" value="HIT/MYND zinc finger-like"/>
    <property type="match status" value="1"/>
</dbReference>
<dbReference type="InterPro" id="IPR001214">
    <property type="entry name" value="SET_dom"/>
</dbReference>
<dbReference type="GO" id="GO:0008270">
    <property type="term" value="F:zinc ion binding"/>
    <property type="evidence" value="ECO:0007669"/>
    <property type="project" value="UniProtKB-KW"/>
</dbReference>
<dbReference type="GO" id="GO:0008757">
    <property type="term" value="F:S-adenosylmethionine-dependent methyltransferase activity"/>
    <property type="evidence" value="ECO:0007669"/>
    <property type="project" value="UniProtKB-ARBA"/>
</dbReference>
<keyword evidence="5 7" id="KW-0863">Zinc-finger</keyword>
<dbReference type="InterPro" id="IPR046341">
    <property type="entry name" value="SET_dom_sf"/>
</dbReference>
<dbReference type="GO" id="GO:0032259">
    <property type="term" value="P:methylation"/>
    <property type="evidence" value="ECO:0007669"/>
    <property type="project" value="UniProtKB-KW"/>
</dbReference>
<keyword evidence="11" id="KW-1185">Reference proteome</keyword>
<dbReference type="EMBL" id="JBJJXI010000071">
    <property type="protein sequence ID" value="KAL3396433.1"/>
    <property type="molecule type" value="Genomic_DNA"/>
</dbReference>
<evidence type="ECO:0000256" key="5">
    <source>
        <dbReference type="ARBA" id="ARBA00022771"/>
    </source>
</evidence>
<sequence>MKKSKTGSSARFPFWNDQIRRFESDYAKLPKVVRDEMNSAMELMERITEKSTEVTMICRGFVKMKNPLYQEVVHDSVFHGICFAWAGRCLAYARPSSLEYVQGLQARADLHYHVGNWDECMLDAREALDQMKRYKLTDWLGTAKRLGELLAKAEAKAIEHRPEPHPSMNNYEPLDVESQKPPNDGCLFDGVEPAYNEEWGRHLVAKRDIKVGEMIFVEDMDCCILAEEKIHTNCSHCAAQAWCGVACDQCVYALYCSVECKDAAWSDYHEIECQIFEEVNRRKDRMECQAALRLLIKFIKMEGLEKVIRTTNNYDRNAELHRKYFLDKKSGFVSTYIWYYSLLDRAGNDEDAEMLREARIVDEHADAEESSDNYDEADEAVLSVVLGSLKPDDVNEGSYDDCMCTVRKIFKRLQRIFRVNSHWFGLLPPRNSPIPYAAEVKCFAFSYYSSLINHDCFNNSALAIGKGGKLMAYAVAPIKKNEQVTISYSHMLYFNLDATTRRLNLAQERKFICYCRGCVNEWVPRPPWTPTKTLKSNIFQTALLDHVSSNKNWYLTKQQIISNKIIVEFVNKQIYESSPASAFCDTGYYRRFINLAYHMMYGVEWKVPEQCHFN</sequence>
<evidence type="ECO:0000256" key="4">
    <source>
        <dbReference type="ARBA" id="ARBA00022723"/>
    </source>
</evidence>
<name>A0ABD2WTV6_9HYME</name>
<feature type="domain" description="MYND-type" evidence="9">
    <location>
        <begin position="234"/>
        <end position="273"/>
    </location>
</feature>
<keyword evidence="1" id="KW-0489">Methyltransferase</keyword>
<dbReference type="InterPro" id="IPR052097">
    <property type="entry name" value="SET-MYND_domain_protein"/>
</dbReference>
<evidence type="ECO:0000259" key="8">
    <source>
        <dbReference type="PROSITE" id="PS50280"/>
    </source>
</evidence>
<dbReference type="GO" id="GO:0008276">
    <property type="term" value="F:protein methyltransferase activity"/>
    <property type="evidence" value="ECO:0007669"/>
    <property type="project" value="UniProtKB-ARBA"/>
</dbReference>
<dbReference type="GO" id="GO:0008170">
    <property type="term" value="F:N-methyltransferase activity"/>
    <property type="evidence" value="ECO:0007669"/>
    <property type="project" value="UniProtKB-ARBA"/>
</dbReference>
<dbReference type="PANTHER" id="PTHR46165:SF2">
    <property type="entry name" value="SET AND MYND DOMAIN-CONTAINING PROTEIN 4"/>
    <property type="match status" value="1"/>
</dbReference>
<dbReference type="Pfam" id="PF00856">
    <property type="entry name" value="SET"/>
    <property type="match status" value="1"/>
</dbReference>
<dbReference type="AlphaFoldDB" id="A0ABD2WTV6"/>
<evidence type="ECO:0008006" key="12">
    <source>
        <dbReference type="Google" id="ProtNLM"/>
    </source>
</evidence>
<dbReference type="Proteomes" id="UP001627154">
    <property type="component" value="Unassembled WGS sequence"/>
</dbReference>
<evidence type="ECO:0000313" key="11">
    <source>
        <dbReference type="Proteomes" id="UP001627154"/>
    </source>
</evidence>
<dbReference type="Gene3D" id="2.170.270.10">
    <property type="entry name" value="SET domain"/>
    <property type="match status" value="1"/>
</dbReference>
<dbReference type="PANTHER" id="PTHR46165">
    <property type="entry name" value="SET AND MYND DOMAIN-CONTAINING PROTEIN 4"/>
    <property type="match status" value="1"/>
</dbReference>
<comment type="caution">
    <text evidence="10">The sequence shown here is derived from an EMBL/GenBank/DDBJ whole genome shotgun (WGS) entry which is preliminary data.</text>
</comment>
<protein>
    <recommendedName>
        <fullName evidence="12">MYND-type domain-containing protein</fullName>
    </recommendedName>
</protein>
<organism evidence="10 11">
    <name type="scientific">Trichogramma kaykai</name>
    <dbReference type="NCBI Taxonomy" id="54128"/>
    <lineage>
        <taxon>Eukaryota</taxon>
        <taxon>Metazoa</taxon>
        <taxon>Ecdysozoa</taxon>
        <taxon>Arthropoda</taxon>
        <taxon>Hexapoda</taxon>
        <taxon>Insecta</taxon>
        <taxon>Pterygota</taxon>
        <taxon>Neoptera</taxon>
        <taxon>Endopterygota</taxon>
        <taxon>Hymenoptera</taxon>
        <taxon>Apocrita</taxon>
        <taxon>Proctotrupomorpha</taxon>
        <taxon>Chalcidoidea</taxon>
        <taxon>Trichogrammatidae</taxon>
        <taxon>Trichogramma</taxon>
    </lineage>
</organism>
<dbReference type="SUPFAM" id="SSF82199">
    <property type="entry name" value="SET domain"/>
    <property type="match status" value="1"/>
</dbReference>
<keyword evidence="2" id="KW-0808">Transferase</keyword>
<evidence type="ECO:0000256" key="1">
    <source>
        <dbReference type="ARBA" id="ARBA00022603"/>
    </source>
</evidence>
<dbReference type="InterPro" id="IPR002893">
    <property type="entry name" value="Znf_MYND"/>
</dbReference>
<feature type="domain" description="SET" evidence="8">
    <location>
        <begin position="189"/>
        <end position="489"/>
    </location>
</feature>
<dbReference type="PROSITE" id="PS50280">
    <property type="entry name" value="SET"/>
    <property type="match status" value="1"/>
</dbReference>
<evidence type="ECO:0000259" key="9">
    <source>
        <dbReference type="PROSITE" id="PS50865"/>
    </source>
</evidence>
<keyword evidence="6" id="KW-0862">Zinc</keyword>
<gene>
    <name evidence="10" type="ORF">TKK_009603</name>
</gene>
<accession>A0ABD2WTV6</accession>